<feature type="compositionally biased region" description="Basic and acidic residues" evidence="1">
    <location>
        <begin position="50"/>
        <end position="62"/>
    </location>
</feature>
<dbReference type="AlphaFoldDB" id="A0A4Z0GYJ1"/>
<name>A0A4Z0GYJ1_9BACI</name>
<reference evidence="2 3" key="1">
    <citation type="journal article" date="2003" name="Int. J. Syst. Evol. Microbiol.">
        <title>Halobacillus salinus sp. nov., isolated from a salt lake on the coast of the East Sea in Korea.</title>
        <authorList>
            <person name="Yoon J.H."/>
            <person name="Kang K.H."/>
            <person name="Park Y.H."/>
        </authorList>
    </citation>
    <scope>NUCLEOTIDE SEQUENCE [LARGE SCALE GENOMIC DNA]</scope>
    <source>
        <strain evidence="2 3">HSL-3</strain>
    </source>
</reference>
<dbReference type="STRING" id="192814.GCA_900166575_02767"/>
<accession>A0A4Z0GYJ1</accession>
<feature type="region of interest" description="Disordered" evidence="1">
    <location>
        <begin position="103"/>
        <end position="152"/>
    </location>
</feature>
<dbReference type="EMBL" id="SRJC01000002">
    <property type="protein sequence ID" value="TGB02884.1"/>
    <property type="molecule type" value="Genomic_DNA"/>
</dbReference>
<proteinExistence type="predicted"/>
<feature type="compositionally biased region" description="Basic and acidic residues" evidence="1">
    <location>
        <begin position="108"/>
        <end position="126"/>
    </location>
</feature>
<evidence type="ECO:0008006" key="4">
    <source>
        <dbReference type="Google" id="ProtNLM"/>
    </source>
</evidence>
<gene>
    <name evidence="2" type="ORF">E4663_12090</name>
</gene>
<comment type="caution">
    <text evidence="2">The sequence shown here is derived from an EMBL/GenBank/DDBJ whole genome shotgun (WGS) entry which is preliminary data.</text>
</comment>
<feature type="region of interest" description="Disordered" evidence="1">
    <location>
        <begin position="31"/>
        <end position="62"/>
    </location>
</feature>
<organism evidence="2 3">
    <name type="scientific">Halobacillus salinus</name>
    <dbReference type="NCBI Taxonomy" id="192814"/>
    <lineage>
        <taxon>Bacteria</taxon>
        <taxon>Bacillati</taxon>
        <taxon>Bacillota</taxon>
        <taxon>Bacilli</taxon>
        <taxon>Bacillales</taxon>
        <taxon>Bacillaceae</taxon>
        <taxon>Halobacillus</taxon>
    </lineage>
</organism>
<evidence type="ECO:0000256" key="1">
    <source>
        <dbReference type="SAM" id="MobiDB-lite"/>
    </source>
</evidence>
<keyword evidence="3" id="KW-1185">Reference proteome</keyword>
<dbReference type="RefSeq" id="WP_135327802.1">
    <property type="nucleotide sequence ID" value="NZ_SRJC01000002.1"/>
</dbReference>
<feature type="compositionally biased region" description="Basic and acidic residues" evidence="1">
    <location>
        <begin position="31"/>
        <end position="42"/>
    </location>
</feature>
<sequence>MKQKKNKLPFAILAGAVIGGAFVLLRDPEERRRLKEQSRTTKDSVSSYAHEAKENPSETKDAFVSKVRRFVSAASEVVTTVQSVYNEHGQEIKDKVKEIKEESEEVVDTAKEAGAELQEAGEKAQEELSETETEAQPPSEDNVVEVPAQQRH</sequence>
<protein>
    <recommendedName>
        <fullName evidence="4">YtxH domain-containing protein</fullName>
    </recommendedName>
</protein>
<evidence type="ECO:0000313" key="3">
    <source>
        <dbReference type="Proteomes" id="UP000297982"/>
    </source>
</evidence>
<dbReference type="Proteomes" id="UP000297982">
    <property type="component" value="Unassembled WGS sequence"/>
</dbReference>
<evidence type="ECO:0000313" key="2">
    <source>
        <dbReference type="EMBL" id="TGB02884.1"/>
    </source>
</evidence>